<protein>
    <submittedName>
        <fullName evidence="2">Putative DNA-binding domain-containing protein</fullName>
    </submittedName>
</protein>
<gene>
    <name evidence="2" type="ORF">SAMN04488090_1379</name>
</gene>
<dbReference type="InterPro" id="IPR036390">
    <property type="entry name" value="WH_DNA-bd_sf"/>
</dbReference>
<dbReference type="InterPro" id="IPR038461">
    <property type="entry name" value="Schlafen_AlbA_2_dom_sf"/>
</dbReference>
<dbReference type="SUPFAM" id="SSF46785">
    <property type="entry name" value="Winged helix' DNA-binding domain"/>
    <property type="match status" value="1"/>
</dbReference>
<dbReference type="OrthoDB" id="9810282at2"/>
<dbReference type="Proteomes" id="UP000198901">
    <property type="component" value="Unassembled WGS sequence"/>
</dbReference>
<dbReference type="AlphaFoldDB" id="A0A1G9LE87"/>
<keyword evidence="3" id="KW-1185">Reference proteome</keyword>
<evidence type="ECO:0000313" key="2">
    <source>
        <dbReference type="EMBL" id="SDL60176.1"/>
    </source>
</evidence>
<evidence type="ECO:0000259" key="1">
    <source>
        <dbReference type="Pfam" id="PF04326"/>
    </source>
</evidence>
<dbReference type="RefSeq" id="WP_093199450.1">
    <property type="nucleotide sequence ID" value="NZ_FNGS01000002.1"/>
</dbReference>
<feature type="domain" description="Schlafen AlbA-2" evidence="1">
    <location>
        <begin position="18"/>
        <end position="132"/>
    </location>
</feature>
<dbReference type="Pfam" id="PF04326">
    <property type="entry name" value="SLFN_AlbA_2"/>
    <property type="match status" value="1"/>
</dbReference>
<sequence>MESESGFPELQELLARPESVTLEFKREAESPIPIAKILSAFANTSGGWLVLGIADDKSLRGIASEKDTMQVLEAASDHLIEPPLLVRFKTIVEHERTILLVRVDESPEKPHKARNNRGDWVTYVRTKDKSVPAGPAAGKWLRQEQPADDDLVQSYPVRRLLEYLQKNERITARQFAQLVNMSEYRASKLLQLLSRQGTLLQLENQRPKGYVLRKAPI</sequence>
<dbReference type="InterPro" id="IPR007421">
    <property type="entry name" value="Schlafen_AlbA_2_dom"/>
</dbReference>
<name>A0A1G9LE87_9BACT</name>
<proteinExistence type="predicted"/>
<evidence type="ECO:0000313" key="3">
    <source>
        <dbReference type="Proteomes" id="UP000198901"/>
    </source>
</evidence>
<dbReference type="PANTHER" id="PTHR30595">
    <property type="entry name" value="GLPR-RELATED TRANSCRIPTIONAL REPRESSOR"/>
    <property type="match status" value="1"/>
</dbReference>
<dbReference type="Gene3D" id="1.10.10.10">
    <property type="entry name" value="Winged helix-like DNA-binding domain superfamily/Winged helix DNA-binding domain"/>
    <property type="match status" value="1"/>
</dbReference>
<dbReference type="EMBL" id="FNGS01000002">
    <property type="protein sequence ID" value="SDL60176.1"/>
    <property type="molecule type" value="Genomic_DNA"/>
</dbReference>
<dbReference type="PANTHER" id="PTHR30595:SF6">
    <property type="entry name" value="SCHLAFEN ALBA-2 DOMAIN-CONTAINING PROTEIN"/>
    <property type="match status" value="1"/>
</dbReference>
<dbReference type="GO" id="GO:0003677">
    <property type="term" value="F:DNA binding"/>
    <property type="evidence" value="ECO:0007669"/>
    <property type="project" value="UniProtKB-KW"/>
</dbReference>
<accession>A0A1G9LE87</accession>
<keyword evidence="2" id="KW-0238">DNA-binding</keyword>
<dbReference type="InterPro" id="IPR036388">
    <property type="entry name" value="WH-like_DNA-bd_sf"/>
</dbReference>
<reference evidence="2 3" key="1">
    <citation type="submission" date="2016-10" db="EMBL/GenBank/DDBJ databases">
        <authorList>
            <person name="de Groot N.N."/>
        </authorList>
    </citation>
    <scope>NUCLEOTIDE SEQUENCE [LARGE SCALE GENOMIC DNA]</scope>
    <source>
        <strain evidence="2 3">DSM 21668</strain>
    </source>
</reference>
<organism evidence="2 3">
    <name type="scientific">Siphonobacter aquaeclarae</name>
    <dbReference type="NCBI Taxonomy" id="563176"/>
    <lineage>
        <taxon>Bacteria</taxon>
        <taxon>Pseudomonadati</taxon>
        <taxon>Bacteroidota</taxon>
        <taxon>Cytophagia</taxon>
        <taxon>Cytophagales</taxon>
        <taxon>Cytophagaceae</taxon>
        <taxon>Siphonobacter</taxon>
    </lineage>
</organism>
<dbReference type="STRING" id="563176.SAMN04488090_1379"/>
<dbReference type="Gene3D" id="3.30.950.30">
    <property type="entry name" value="Schlafen, AAA domain"/>
    <property type="match status" value="1"/>
</dbReference>